<evidence type="ECO:0000313" key="3">
    <source>
        <dbReference type="Proteomes" id="UP000076717"/>
    </source>
</evidence>
<dbReference type="Proteomes" id="UP000076717">
    <property type="component" value="Unassembled WGS sequence"/>
</dbReference>
<gene>
    <name evidence="2" type="ORF">ACH61_02049</name>
</gene>
<protein>
    <submittedName>
        <fullName evidence="2">Uncharacterized protein</fullName>
    </submittedName>
</protein>
<proteinExistence type="predicted"/>
<organism evidence="2 3">
    <name type="scientific">Rathayibacter tanaceti</name>
    <dbReference type="NCBI Taxonomy" id="1671680"/>
    <lineage>
        <taxon>Bacteria</taxon>
        <taxon>Bacillati</taxon>
        <taxon>Actinomycetota</taxon>
        <taxon>Actinomycetes</taxon>
        <taxon>Micrococcales</taxon>
        <taxon>Microbacteriaceae</taxon>
        <taxon>Rathayibacter</taxon>
    </lineage>
</organism>
<reference evidence="2 3" key="1">
    <citation type="submission" date="2015-08" db="EMBL/GenBank/DDBJ databases">
        <title>Draft Genome Sequence of Rathayibacter sp. Strain VKM Ac-2596 Isolated from Leaf Gall Induced by Plant-Parasitic Nematodes.</title>
        <authorList>
            <person name="Vasilenko O.V."/>
            <person name="Starodumova I.P."/>
            <person name="Tarlachkov S.V."/>
            <person name="Dorofeeva L.V."/>
            <person name="Evtushenko L.I."/>
        </authorList>
    </citation>
    <scope>NUCLEOTIDE SEQUENCE [LARGE SCALE GENOMIC DNA]</scope>
    <source>
        <strain evidence="2 3">VKM Ac-2596</strain>
    </source>
</reference>
<comment type="caution">
    <text evidence="2">The sequence shown here is derived from an EMBL/GenBank/DDBJ whole genome shotgun (WGS) entry which is preliminary data.</text>
</comment>
<evidence type="ECO:0000313" key="2">
    <source>
        <dbReference type="EMBL" id="KZX20845.1"/>
    </source>
</evidence>
<accession>A0A166HM59</accession>
<sequence length="54" mass="5702">MSRPIGTEISPAMAVISSVPTIACRAPPPASMTLRIEEEKNSGSKRASPFETTV</sequence>
<evidence type="ECO:0000256" key="1">
    <source>
        <dbReference type="SAM" id="MobiDB-lite"/>
    </source>
</evidence>
<feature type="region of interest" description="Disordered" evidence="1">
    <location>
        <begin position="33"/>
        <end position="54"/>
    </location>
</feature>
<dbReference type="EMBL" id="LIIN01000069">
    <property type="protein sequence ID" value="KZX20845.1"/>
    <property type="molecule type" value="Genomic_DNA"/>
</dbReference>
<name>A0A166HM59_9MICO</name>
<keyword evidence="3" id="KW-1185">Reference proteome</keyword>
<dbReference type="AlphaFoldDB" id="A0A166HM59"/>